<dbReference type="Gene3D" id="3.40.50.1980">
    <property type="entry name" value="Nitrogenase molybdenum iron protein domain"/>
    <property type="match status" value="2"/>
</dbReference>
<proteinExistence type="predicted"/>
<dbReference type="PANTHER" id="PTHR30535:SF34">
    <property type="entry name" value="MOLYBDATE-BINDING PROTEIN MOLA"/>
    <property type="match status" value="1"/>
</dbReference>
<evidence type="ECO:0000313" key="4">
    <source>
        <dbReference type="EMBL" id="AMJ79594.1"/>
    </source>
</evidence>
<dbReference type="RefSeq" id="WP_012519585.1">
    <property type="nucleotide sequence ID" value="NZ_CAKMLI010000023.1"/>
</dbReference>
<dbReference type="InterPro" id="IPR054828">
    <property type="entry name" value="Vit_B12_bind_prot"/>
</dbReference>
<keyword evidence="1 2" id="KW-0732">Signal</keyword>
<dbReference type="SUPFAM" id="SSF53807">
    <property type="entry name" value="Helical backbone' metal receptor"/>
    <property type="match status" value="1"/>
</dbReference>
<dbReference type="CDD" id="cd01144">
    <property type="entry name" value="BtuF"/>
    <property type="match status" value="1"/>
</dbReference>
<evidence type="ECO:0000313" key="5">
    <source>
        <dbReference type="Proteomes" id="UP000061468"/>
    </source>
</evidence>
<name>A0AAC8XLR7_9ALTE</name>
<dbReference type="AlphaFoldDB" id="A0AAC8XLR7"/>
<evidence type="ECO:0000259" key="3">
    <source>
        <dbReference type="PROSITE" id="PS50983"/>
    </source>
</evidence>
<accession>A0AAC8XLR7</accession>
<dbReference type="PROSITE" id="PS50983">
    <property type="entry name" value="FE_B12_PBP"/>
    <property type="match status" value="1"/>
</dbReference>
<dbReference type="OMA" id="WQGINLE"/>
<reference evidence="4 5" key="1">
    <citation type="submission" date="2015-12" db="EMBL/GenBank/DDBJ databases">
        <title>Intraspecies pangenome expansion in the marine bacterium Alteromonas.</title>
        <authorList>
            <person name="Lopez-Perez M."/>
            <person name="Rodriguez-Valera F."/>
        </authorList>
    </citation>
    <scope>NUCLEOTIDE SEQUENCE [LARGE SCALE GENOMIC DNA]</scope>
    <source>
        <strain evidence="4 5">UM8</strain>
    </source>
</reference>
<dbReference type="InterPro" id="IPR050902">
    <property type="entry name" value="ABC_Transporter_SBP"/>
</dbReference>
<dbReference type="PANTHER" id="PTHR30535">
    <property type="entry name" value="VITAMIN B12-BINDING PROTEIN"/>
    <property type="match status" value="1"/>
</dbReference>
<feature type="signal peptide" evidence="2">
    <location>
        <begin position="1"/>
        <end position="46"/>
    </location>
</feature>
<dbReference type="EMBL" id="CP013928">
    <property type="protein sequence ID" value="AMJ79594.1"/>
    <property type="molecule type" value="Genomic_DNA"/>
</dbReference>
<dbReference type="NCBIfam" id="NF038402">
    <property type="entry name" value="TroA_like"/>
    <property type="match status" value="1"/>
</dbReference>
<dbReference type="InterPro" id="IPR002491">
    <property type="entry name" value="ABC_transptr_periplasmic_BD"/>
</dbReference>
<sequence>MRYQYITMKRGKSALPCRICSFCLKKALALALLALTLSLTSIMTHAAHSTATAQEVTEQAPQQPLRIVSLAPHLTEWAFSLGLGDNLVGVSDYSDYPEQAKTIQRVADFQGADIARIVALKPDLILAWDGGNKPQDIHKLSSMGLKVFKSKVENIADIASEIKKLGAITNSQKKASTLADNFIQKLTALNHEYAKTTLTPVFYYSWTTPLMTVGPDAWANKLLHVCGAQTLFYDSPVDYPQVALKDVLTRQPQALVAASKSARADLEGFWADHRSFLNAPLIVVNPDITSRFSLRLINELKLLCEGIN</sequence>
<feature type="domain" description="Fe/B12 periplasmic-binding" evidence="3">
    <location>
        <begin position="66"/>
        <end position="308"/>
    </location>
</feature>
<dbReference type="Pfam" id="PF01497">
    <property type="entry name" value="Peripla_BP_2"/>
    <property type="match status" value="1"/>
</dbReference>
<dbReference type="GO" id="GO:0071281">
    <property type="term" value="P:cellular response to iron ion"/>
    <property type="evidence" value="ECO:0007669"/>
    <property type="project" value="TreeGrafter"/>
</dbReference>
<evidence type="ECO:0000256" key="2">
    <source>
        <dbReference type="SAM" id="SignalP"/>
    </source>
</evidence>
<gene>
    <name evidence="4" type="ORF">AV942_15505</name>
</gene>
<feature type="chain" id="PRO_5042281539" evidence="2">
    <location>
        <begin position="47"/>
        <end position="308"/>
    </location>
</feature>
<organism evidence="4 5">
    <name type="scientific">Alteromonas mediterranea</name>
    <dbReference type="NCBI Taxonomy" id="314275"/>
    <lineage>
        <taxon>Bacteria</taxon>
        <taxon>Pseudomonadati</taxon>
        <taxon>Pseudomonadota</taxon>
        <taxon>Gammaproteobacteria</taxon>
        <taxon>Alteromonadales</taxon>
        <taxon>Alteromonadaceae</taxon>
        <taxon>Alteromonas/Salinimonas group</taxon>
        <taxon>Alteromonas</taxon>
    </lineage>
</organism>
<dbReference type="Proteomes" id="UP000061468">
    <property type="component" value="Chromosome"/>
</dbReference>
<evidence type="ECO:0000256" key="1">
    <source>
        <dbReference type="ARBA" id="ARBA00022729"/>
    </source>
</evidence>
<protein>
    <submittedName>
        <fullName evidence="4">Cobalamin-binding protein</fullName>
    </submittedName>
</protein>